<dbReference type="EMBL" id="CP122979">
    <property type="protein sequence ID" value="WGI36446.1"/>
    <property type="molecule type" value="Genomic_DNA"/>
</dbReference>
<dbReference type="SMART" id="SM00382">
    <property type="entry name" value="AAA"/>
    <property type="match status" value="1"/>
</dbReference>
<protein>
    <submittedName>
        <fullName evidence="2">DnaA/Hda family protein</fullName>
    </submittedName>
</protein>
<dbReference type="RefSeq" id="WP_280101747.1">
    <property type="nucleotide sequence ID" value="NZ_CP122979.1"/>
</dbReference>
<proteinExistence type="predicted"/>
<keyword evidence="3" id="KW-1185">Reference proteome</keyword>
<gene>
    <name evidence="2" type="ORF">QEG99_03190</name>
</gene>
<dbReference type="Pfam" id="PF00308">
    <property type="entry name" value="Bac_DnaA"/>
    <property type="match status" value="1"/>
</dbReference>
<organism evidence="2 3">
    <name type="scientific">Mesomycoplasma lagogenitalium</name>
    <dbReference type="NCBI Taxonomy" id="171286"/>
    <lineage>
        <taxon>Bacteria</taxon>
        <taxon>Bacillati</taxon>
        <taxon>Mycoplasmatota</taxon>
        <taxon>Mycoplasmoidales</taxon>
        <taxon>Metamycoplasmataceae</taxon>
        <taxon>Mesomycoplasma</taxon>
    </lineage>
</organism>
<reference evidence="2" key="1">
    <citation type="submission" date="2023-04" db="EMBL/GenBank/DDBJ databases">
        <title>Completed genome of Mycoplasma lagogenitalium type strain 12MS.</title>
        <authorList>
            <person name="Spergser J."/>
        </authorList>
    </citation>
    <scope>NUCLEOTIDE SEQUENCE</scope>
    <source>
        <strain evidence="2">12MS</strain>
    </source>
</reference>
<dbReference type="Gene3D" id="3.40.50.300">
    <property type="entry name" value="P-loop containing nucleotide triphosphate hydrolases"/>
    <property type="match status" value="1"/>
</dbReference>
<dbReference type="InterPro" id="IPR013317">
    <property type="entry name" value="DnaA_dom"/>
</dbReference>
<dbReference type="InterPro" id="IPR003593">
    <property type="entry name" value="AAA+_ATPase"/>
</dbReference>
<dbReference type="PANTHER" id="PTHR30050:SF8">
    <property type="entry name" value="PRIMOSOMAL PROTEIN DNAI"/>
    <property type="match status" value="1"/>
</dbReference>
<dbReference type="SUPFAM" id="SSF52540">
    <property type="entry name" value="P-loop containing nucleoside triphosphate hydrolases"/>
    <property type="match status" value="1"/>
</dbReference>
<evidence type="ECO:0000313" key="3">
    <source>
        <dbReference type="Proteomes" id="UP001179842"/>
    </source>
</evidence>
<sequence length="295" mass="34694">MSKYENIISNELNLDIEKEKQKIIEALVQNERIKEVIKTENISFQELYNNISLFIQMLDESQDYLITIKKIDNKLQKIYVPSKERKKNLYKEKFWLTEITNLDTELDLQKLVKENDQKDKNLNSRFQEILINFNKLKNQGIYLYGDAGIGKSTFLKAIAVHIAKKRKNTVAFLNVPELKSYIINGWKDPNFNSNSILKAMKEVDVLFLDDLGAEKISSWFRDSFLFLVLDHRMNFKKITYFSSNFSLKKLLEIEAKDSKTDEIDRDKSKRLIERIGTLSKSFLIKGENLRKTDIN</sequence>
<evidence type="ECO:0000259" key="1">
    <source>
        <dbReference type="SMART" id="SM00382"/>
    </source>
</evidence>
<accession>A0ABY8LW35</accession>
<feature type="domain" description="AAA+ ATPase" evidence="1">
    <location>
        <begin position="137"/>
        <end position="239"/>
    </location>
</feature>
<dbReference type="Proteomes" id="UP001179842">
    <property type="component" value="Chromosome"/>
</dbReference>
<dbReference type="PANTHER" id="PTHR30050">
    <property type="entry name" value="CHROMOSOMAL REPLICATION INITIATOR PROTEIN DNAA"/>
    <property type="match status" value="1"/>
</dbReference>
<dbReference type="InterPro" id="IPR027417">
    <property type="entry name" value="P-loop_NTPase"/>
</dbReference>
<evidence type="ECO:0000313" key="2">
    <source>
        <dbReference type="EMBL" id="WGI36446.1"/>
    </source>
</evidence>
<name>A0ABY8LW35_9BACT</name>